<comment type="caution">
    <text evidence="1">The sequence shown here is derived from an EMBL/GenBank/DDBJ whole genome shotgun (WGS) entry which is preliminary data.</text>
</comment>
<dbReference type="GO" id="GO:0016853">
    <property type="term" value="F:isomerase activity"/>
    <property type="evidence" value="ECO:0007669"/>
    <property type="project" value="UniProtKB-KW"/>
</dbReference>
<proteinExistence type="predicted"/>
<dbReference type="EMBL" id="JAAXPI010000080">
    <property type="protein sequence ID" value="NKZ08348.1"/>
    <property type="molecule type" value="Genomic_DNA"/>
</dbReference>
<keyword evidence="2" id="KW-1185">Reference proteome</keyword>
<evidence type="ECO:0000313" key="1">
    <source>
        <dbReference type="EMBL" id="NKZ08348.1"/>
    </source>
</evidence>
<protein>
    <submittedName>
        <fullName evidence="1">Mannose-6-phosphate isomerase</fullName>
    </submittedName>
</protein>
<organism evidence="1 2">
    <name type="scientific">Actinomadura latina</name>
    <dbReference type="NCBI Taxonomy" id="163603"/>
    <lineage>
        <taxon>Bacteria</taxon>
        <taxon>Bacillati</taxon>
        <taxon>Actinomycetota</taxon>
        <taxon>Actinomycetes</taxon>
        <taxon>Streptosporangiales</taxon>
        <taxon>Thermomonosporaceae</taxon>
        <taxon>Actinomadura</taxon>
    </lineage>
</organism>
<feature type="non-terminal residue" evidence="1">
    <location>
        <position position="52"/>
    </location>
</feature>
<sequence length="52" mass="5192">MNAALDPARLEDAEAVEAADPGGMLRQVASSAAQVREAQRAAAEAGVAALAE</sequence>
<name>A0A846ZCG4_9ACTN</name>
<keyword evidence="1" id="KW-0413">Isomerase</keyword>
<gene>
    <name evidence="1" type="ORF">HGB48_32120</name>
</gene>
<accession>A0A846ZCG4</accession>
<reference evidence="1 2" key="1">
    <citation type="submission" date="2020-04" db="EMBL/GenBank/DDBJ databases">
        <title>MicrobeNet Type strains.</title>
        <authorList>
            <person name="Nicholson A.C."/>
        </authorList>
    </citation>
    <scope>NUCLEOTIDE SEQUENCE [LARGE SCALE GENOMIC DNA]</scope>
    <source>
        <strain evidence="1 2">ATCC BAA-277</strain>
    </source>
</reference>
<dbReference type="Proteomes" id="UP000579250">
    <property type="component" value="Unassembled WGS sequence"/>
</dbReference>
<dbReference type="AlphaFoldDB" id="A0A846ZCG4"/>
<evidence type="ECO:0000313" key="2">
    <source>
        <dbReference type="Proteomes" id="UP000579250"/>
    </source>
</evidence>